<feature type="compositionally biased region" description="Polar residues" evidence="2">
    <location>
        <begin position="272"/>
        <end position="282"/>
    </location>
</feature>
<feature type="compositionally biased region" description="Pro residues" evidence="2">
    <location>
        <begin position="178"/>
        <end position="187"/>
    </location>
</feature>
<dbReference type="AlphaFoldDB" id="A0A0K0DAT5"/>
<sequence>MKWMLQRVSGQVTAPLRSVSRRSYSYAPSSYAEPSQKIYTIENICNCAPQPNKCPPGPQGPPGQRGYDGGMLTNAMNCQFNESTVSCTLHHQSQFLPEDGIPGQPGSDGANGVALIAYRQKAPGCIRCPVGPPGPPGNAGCQGEQGSPGPPGLKGSSGYPGRQGPCGLPGDPGQTGPPGLPGPPGQPGSPGMIRIGVRGPKGLPGQFGPPGVPGPPGYSSPPGRPGLMGPRGPPGRAGEQGLAGSPGYPGRPGIPGQDGEYCPCPPKRGTYRPSTYGQSSGINGRAEQGYDRGQINAAEYRRSDKDTMASTQSKLTDSFQSDRSDAAATTFAVSKETDVVQTEYHSN</sequence>
<organism evidence="3 4">
    <name type="scientific">Angiostrongylus cantonensis</name>
    <name type="common">Rat lungworm</name>
    <dbReference type="NCBI Taxonomy" id="6313"/>
    <lineage>
        <taxon>Eukaryota</taxon>
        <taxon>Metazoa</taxon>
        <taxon>Ecdysozoa</taxon>
        <taxon>Nematoda</taxon>
        <taxon>Chromadorea</taxon>
        <taxon>Rhabditida</taxon>
        <taxon>Rhabditina</taxon>
        <taxon>Rhabditomorpha</taxon>
        <taxon>Strongyloidea</taxon>
        <taxon>Metastrongylidae</taxon>
        <taxon>Angiostrongylus</taxon>
    </lineage>
</organism>
<name>A0A0K0DAT5_ANGCA</name>
<reference evidence="3" key="1">
    <citation type="submission" date="2012-09" db="EMBL/GenBank/DDBJ databases">
        <authorList>
            <person name="Martin A.A."/>
        </authorList>
    </citation>
    <scope>NUCLEOTIDE SEQUENCE</scope>
</reference>
<dbReference type="Proteomes" id="UP000035642">
    <property type="component" value="Unassembled WGS sequence"/>
</dbReference>
<keyword evidence="1" id="KW-0677">Repeat</keyword>
<proteinExistence type="predicted"/>
<protein>
    <submittedName>
        <fullName evidence="4">Collagen triple helix repeat protein</fullName>
    </submittedName>
</protein>
<dbReference type="PANTHER" id="PTHR24637">
    <property type="entry name" value="COLLAGEN"/>
    <property type="match status" value="1"/>
</dbReference>
<evidence type="ECO:0000313" key="4">
    <source>
        <dbReference type="WBParaSite" id="ACAC_0000744201-mRNA-1"/>
    </source>
</evidence>
<accession>A0A0K0DAT5</accession>
<feature type="region of interest" description="Disordered" evidence="2">
    <location>
        <begin position="136"/>
        <end position="327"/>
    </location>
</feature>
<feature type="compositionally biased region" description="Low complexity" evidence="2">
    <location>
        <begin position="225"/>
        <end position="237"/>
    </location>
</feature>
<keyword evidence="3" id="KW-1185">Reference proteome</keyword>
<feature type="compositionally biased region" description="Pro residues" evidence="2">
    <location>
        <begin position="210"/>
        <end position="224"/>
    </location>
</feature>
<evidence type="ECO:0000256" key="1">
    <source>
        <dbReference type="ARBA" id="ARBA00022737"/>
    </source>
</evidence>
<evidence type="ECO:0000313" key="3">
    <source>
        <dbReference type="Proteomes" id="UP000035642"/>
    </source>
</evidence>
<dbReference type="PANTHER" id="PTHR24637:SF236">
    <property type="entry name" value="NEMATODE CUTICLE COLLAGEN N-TERMINAL DOMAIN-CONTAINING PROTEIN"/>
    <property type="match status" value="1"/>
</dbReference>
<feature type="compositionally biased region" description="Polar residues" evidence="2">
    <location>
        <begin position="308"/>
        <end position="319"/>
    </location>
</feature>
<dbReference type="STRING" id="6313.A0A0K0DAT5"/>
<dbReference type="WBParaSite" id="ACAC_0000744201-mRNA-1">
    <property type="protein sequence ID" value="ACAC_0000744201-mRNA-1"/>
    <property type="gene ID" value="ACAC_0000744201"/>
</dbReference>
<reference evidence="4" key="2">
    <citation type="submission" date="2017-02" db="UniProtKB">
        <authorList>
            <consortium name="WormBaseParasite"/>
        </authorList>
    </citation>
    <scope>IDENTIFICATION</scope>
</reference>
<evidence type="ECO:0000256" key="2">
    <source>
        <dbReference type="SAM" id="MobiDB-lite"/>
    </source>
</evidence>